<dbReference type="GO" id="GO:0003700">
    <property type="term" value="F:DNA-binding transcription factor activity"/>
    <property type="evidence" value="ECO:0007669"/>
    <property type="project" value="TreeGrafter"/>
</dbReference>
<dbReference type="SUPFAM" id="SSF46689">
    <property type="entry name" value="Homeodomain-like"/>
    <property type="match status" value="1"/>
</dbReference>
<evidence type="ECO:0000256" key="2">
    <source>
        <dbReference type="ARBA" id="ARBA00023125"/>
    </source>
</evidence>
<accession>A0A7M1SX26</accession>
<dbReference type="KEGG" id="halt:IM660_07660"/>
<dbReference type="InterPro" id="IPR025996">
    <property type="entry name" value="MT1864/Rv1816-like_C"/>
</dbReference>
<feature type="DNA-binding region" description="H-T-H motif" evidence="4">
    <location>
        <begin position="32"/>
        <end position="51"/>
    </location>
</feature>
<dbReference type="SUPFAM" id="SSF48498">
    <property type="entry name" value="Tetracyclin repressor-like, C-terminal domain"/>
    <property type="match status" value="1"/>
</dbReference>
<organism evidence="6 7">
    <name type="scientific">Ruania alkalisoli</name>
    <dbReference type="NCBI Taxonomy" id="2779775"/>
    <lineage>
        <taxon>Bacteria</taxon>
        <taxon>Bacillati</taxon>
        <taxon>Actinomycetota</taxon>
        <taxon>Actinomycetes</taxon>
        <taxon>Micrococcales</taxon>
        <taxon>Ruaniaceae</taxon>
        <taxon>Ruania</taxon>
    </lineage>
</organism>
<evidence type="ECO:0000313" key="7">
    <source>
        <dbReference type="Proteomes" id="UP000593758"/>
    </source>
</evidence>
<dbReference type="RefSeq" id="WP_193498749.1">
    <property type="nucleotide sequence ID" value="NZ_CP063169.1"/>
</dbReference>
<dbReference type="Pfam" id="PF00440">
    <property type="entry name" value="TetR_N"/>
    <property type="match status" value="1"/>
</dbReference>
<dbReference type="PANTHER" id="PTHR30055">
    <property type="entry name" value="HTH-TYPE TRANSCRIPTIONAL REGULATOR RUTR"/>
    <property type="match status" value="1"/>
</dbReference>
<name>A0A7M1SX26_9MICO</name>
<keyword evidence="3" id="KW-0804">Transcription</keyword>
<dbReference type="Gene3D" id="1.10.357.10">
    <property type="entry name" value="Tetracycline Repressor, domain 2"/>
    <property type="match status" value="1"/>
</dbReference>
<evidence type="ECO:0000256" key="4">
    <source>
        <dbReference type="PROSITE-ProRule" id="PRU00335"/>
    </source>
</evidence>
<dbReference type="GO" id="GO:0000976">
    <property type="term" value="F:transcription cis-regulatory region binding"/>
    <property type="evidence" value="ECO:0007669"/>
    <property type="project" value="TreeGrafter"/>
</dbReference>
<evidence type="ECO:0000313" key="6">
    <source>
        <dbReference type="EMBL" id="QOR72105.1"/>
    </source>
</evidence>
<dbReference type="InterPro" id="IPR050109">
    <property type="entry name" value="HTH-type_TetR-like_transc_reg"/>
</dbReference>
<dbReference type="Pfam" id="PF13305">
    <property type="entry name" value="TetR_C_33"/>
    <property type="match status" value="1"/>
</dbReference>
<feature type="domain" description="HTH tetR-type" evidence="5">
    <location>
        <begin position="9"/>
        <end position="69"/>
    </location>
</feature>
<reference evidence="6 7" key="1">
    <citation type="submission" date="2020-10" db="EMBL/GenBank/DDBJ databases">
        <title>Haloactinobacterium sp. RN3S43, a bacterium isolated from saline soil.</title>
        <authorList>
            <person name="Sun J.-Q."/>
        </authorList>
    </citation>
    <scope>NUCLEOTIDE SEQUENCE [LARGE SCALE GENOMIC DNA]</scope>
    <source>
        <strain evidence="6 7">RN3S43</strain>
    </source>
</reference>
<proteinExistence type="predicted"/>
<protein>
    <submittedName>
        <fullName evidence="6">TetR/AcrR family transcriptional regulator</fullName>
    </submittedName>
</protein>
<sequence>MARPRQYDDALRRRLLNHASEQLSAAGPPGLSLRTLAAACETTTAAIYTLFGSRDQLLDAVVAEGFARFQGHLDVVARTADARADLLALGLAYRASALADPHFYRVMFSSDLRAGSDNISEPTFGILLDAVARAHPGLAPAPLRAEALRLWALVHGLVSLELYGLLPEGDTSENGAQVFRETLLADAARSGR</sequence>
<dbReference type="AlphaFoldDB" id="A0A7M1SX26"/>
<evidence type="ECO:0000259" key="5">
    <source>
        <dbReference type="PROSITE" id="PS50977"/>
    </source>
</evidence>
<dbReference type="Proteomes" id="UP000593758">
    <property type="component" value="Chromosome"/>
</dbReference>
<dbReference type="InterPro" id="IPR009057">
    <property type="entry name" value="Homeodomain-like_sf"/>
</dbReference>
<evidence type="ECO:0000256" key="3">
    <source>
        <dbReference type="ARBA" id="ARBA00023163"/>
    </source>
</evidence>
<dbReference type="InterPro" id="IPR001647">
    <property type="entry name" value="HTH_TetR"/>
</dbReference>
<keyword evidence="2 4" id="KW-0238">DNA-binding</keyword>
<dbReference type="EMBL" id="CP063169">
    <property type="protein sequence ID" value="QOR72105.1"/>
    <property type="molecule type" value="Genomic_DNA"/>
</dbReference>
<evidence type="ECO:0000256" key="1">
    <source>
        <dbReference type="ARBA" id="ARBA00023015"/>
    </source>
</evidence>
<keyword evidence="1" id="KW-0805">Transcription regulation</keyword>
<dbReference type="PROSITE" id="PS50977">
    <property type="entry name" value="HTH_TETR_2"/>
    <property type="match status" value="1"/>
</dbReference>
<dbReference type="PANTHER" id="PTHR30055:SF209">
    <property type="entry name" value="POSSIBLE TRANSCRIPTIONAL REGULATORY PROTEIN (PROBABLY TETR-FAMILY)"/>
    <property type="match status" value="1"/>
</dbReference>
<keyword evidence="7" id="KW-1185">Reference proteome</keyword>
<gene>
    <name evidence="6" type="ORF">IM660_07660</name>
</gene>
<dbReference type="InterPro" id="IPR036271">
    <property type="entry name" value="Tet_transcr_reg_TetR-rel_C_sf"/>
</dbReference>